<dbReference type="RefSeq" id="WP_027828599.1">
    <property type="nucleotide sequence ID" value="NZ_AUEH01000023.1"/>
</dbReference>
<feature type="transmembrane region" description="Helical" evidence="7">
    <location>
        <begin position="252"/>
        <end position="277"/>
    </location>
</feature>
<sequence length="295" mass="32490">MVRSKSLGSRLVTILIYALMILAAFLSLAPLVNTIAISFSSGTAAASGSVNFIPVQFSWQSYAKIIADHAFWQAFGVSVMRVLVGGSLSLVLTVLMAFPLSRSQEQFPARNIYMWVLIFAMLFSGGMIPTYMVVYKLGLINSFWSLVLPGAVNIWNVILMMNFFKGIPNALEEAAVIDGASPLQILLKIYLPLAIPSLATITLFTVVGYWNDFFSGLIYINDQTKIPLQTYLQQLSIQAQNLTMMSKEEIMALARVSSLSLNSAKILVSMIPILLIYPLMQRFLVKGLVLGAVKE</sequence>
<keyword evidence="5 7" id="KW-1133">Transmembrane helix</keyword>
<evidence type="ECO:0000256" key="1">
    <source>
        <dbReference type="ARBA" id="ARBA00004651"/>
    </source>
</evidence>
<dbReference type="PATRIC" id="fig|1122147.4.peg.248"/>
<proteinExistence type="predicted"/>
<evidence type="ECO:0000256" key="5">
    <source>
        <dbReference type="ARBA" id="ARBA00022989"/>
    </source>
</evidence>
<dbReference type="Proteomes" id="UP000050949">
    <property type="component" value="Unassembled WGS sequence"/>
</dbReference>
<gene>
    <name evidence="9" type="ORF">FC91_GL000237</name>
</gene>
<evidence type="ECO:0000256" key="4">
    <source>
        <dbReference type="ARBA" id="ARBA00022692"/>
    </source>
</evidence>
<name>A0A0R1XQ39_9LACO</name>
<evidence type="ECO:0000313" key="10">
    <source>
        <dbReference type="Proteomes" id="UP000050949"/>
    </source>
</evidence>
<dbReference type="GO" id="GO:0005886">
    <property type="term" value="C:plasma membrane"/>
    <property type="evidence" value="ECO:0007669"/>
    <property type="project" value="UniProtKB-SubCell"/>
</dbReference>
<evidence type="ECO:0000259" key="8">
    <source>
        <dbReference type="PROSITE" id="PS50928"/>
    </source>
</evidence>
<feature type="transmembrane region" description="Helical" evidence="7">
    <location>
        <begin position="12"/>
        <end position="32"/>
    </location>
</feature>
<dbReference type="EMBL" id="AZFW01000009">
    <property type="protein sequence ID" value="KRM29865.1"/>
    <property type="molecule type" value="Genomic_DNA"/>
</dbReference>
<dbReference type="PANTHER" id="PTHR43744">
    <property type="entry name" value="ABC TRANSPORTER PERMEASE PROTEIN MG189-RELATED-RELATED"/>
    <property type="match status" value="1"/>
</dbReference>
<dbReference type="InterPro" id="IPR000515">
    <property type="entry name" value="MetI-like"/>
</dbReference>
<keyword evidence="4 7" id="KW-0812">Transmembrane</keyword>
<dbReference type="eggNOG" id="COG0395">
    <property type="taxonomic scope" value="Bacteria"/>
</dbReference>
<dbReference type="CDD" id="cd06261">
    <property type="entry name" value="TM_PBP2"/>
    <property type="match status" value="1"/>
</dbReference>
<keyword evidence="6 7" id="KW-0472">Membrane</keyword>
<comment type="subcellular location">
    <subcellularLocation>
        <location evidence="1">Cell membrane</location>
        <topology evidence="1">Multi-pass membrane protein</topology>
    </subcellularLocation>
</comment>
<keyword evidence="3" id="KW-1003">Cell membrane</keyword>
<dbReference type="PROSITE" id="PS50928">
    <property type="entry name" value="ABC_TM1"/>
    <property type="match status" value="1"/>
</dbReference>
<protein>
    <submittedName>
        <fullName evidence="9">Binding-protein-dependent transport systems inner membrane component</fullName>
    </submittedName>
</protein>
<evidence type="ECO:0000256" key="7">
    <source>
        <dbReference type="SAM" id="Phobius"/>
    </source>
</evidence>
<comment type="caution">
    <text evidence="9">The sequence shown here is derived from an EMBL/GenBank/DDBJ whole genome shotgun (WGS) entry which is preliminary data.</text>
</comment>
<dbReference type="GO" id="GO:0055085">
    <property type="term" value="P:transmembrane transport"/>
    <property type="evidence" value="ECO:0007669"/>
    <property type="project" value="InterPro"/>
</dbReference>
<keyword evidence="2" id="KW-0813">Transport</keyword>
<feature type="transmembrane region" description="Helical" evidence="7">
    <location>
        <begin position="112"/>
        <end position="131"/>
    </location>
</feature>
<feature type="transmembrane region" description="Helical" evidence="7">
    <location>
        <begin position="185"/>
        <end position="210"/>
    </location>
</feature>
<dbReference type="OrthoDB" id="9810086at2"/>
<evidence type="ECO:0000313" key="9">
    <source>
        <dbReference type="EMBL" id="KRM29865.1"/>
    </source>
</evidence>
<organism evidence="9 10">
    <name type="scientific">Schleiferilactobacillus harbinensis DSM 16991</name>
    <dbReference type="NCBI Taxonomy" id="1122147"/>
    <lineage>
        <taxon>Bacteria</taxon>
        <taxon>Bacillati</taxon>
        <taxon>Bacillota</taxon>
        <taxon>Bacilli</taxon>
        <taxon>Lactobacillales</taxon>
        <taxon>Lactobacillaceae</taxon>
        <taxon>Schleiferilactobacillus</taxon>
    </lineage>
</organism>
<feature type="transmembrane region" description="Helical" evidence="7">
    <location>
        <begin position="79"/>
        <end position="100"/>
    </location>
</feature>
<dbReference type="SUPFAM" id="SSF161098">
    <property type="entry name" value="MetI-like"/>
    <property type="match status" value="1"/>
</dbReference>
<dbReference type="Gene3D" id="1.10.3720.10">
    <property type="entry name" value="MetI-like"/>
    <property type="match status" value="1"/>
</dbReference>
<evidence type="ECO:0000256" key="6">
    <source>
        <dbReference type="ARBA" id="ARBA00023136"/>
    </source>
</evidence>
<feature type="transmembrane region" description="Helical" evidence="7">
    <location>
        <begin position="143"/>
        <end position="164"/>
    </location>
</feature>
<accession>A0A0R1XQ39</accession>
<dbReference type="AlphaFoldDB" id="A0A0R1XQ39"/>
<dbReference type="PANTHER" id="PTHR43744:SF9">
    <property type="entry name" value="POLYGALACTURONAN_RHAMNOGALACTURONAN TRANSPORT SYSTEM PERMEASE PROTEIN YTCP"/>
    <property type="match status" value="1"/>
</dbReference>
<reference evidence="9 10" key="1">
    <citation type="journal article" date="2015" name="Genome Announc.">
        <title>Expanding the biotechnology potential of lactobacilli through comparative genomics of 213 strains and associated genera.</title>
        <authorList>
            <person name="Sun Z."/>
            <person name="Harris H.M."/>
            <person name="McCann A."/>
            <person name="Guo C."/>
            <person name="Argimon S."/>
            <person name="Zhang W."/>
            <person name="Yang X."/>
            <person name="Jeffery I.B."/>
            <person name="Cooney J.C."/>
            <person name="Kagawa T.F."/>
            <person name="Liu W."/>
            <person name="Song Y."/>
            <person name="Salvetti E."/>
            <person name="Wrobel A."/>
            <person name="Rasinkangas P."/>
            <person name="Parkhill J."/>
            <person name="Rea M.C."/>
            <person name="O'Sullivan O."/>
            <person name="Ritari J."/>
            <person name="Douillard F.P."/>
            <person name="Paul Ross R."/>
            <person name="Yang R."/>
            <person name="Briner A.E."/>
            <person name="Felis G.E."/>
            <person name="de Vos W.M."/>
            <person name="Barrangou R."/>
            <person name="Klaenhammer T.R."/>
            <person name="Caufield P.W."/>
            <person name="Cui Y."/>
            <person name="Zhang H."/>
            <person name="O'Toole P.W."/>
        </authorList>
    </citation>
    <scope>NUCLEOTIDE SEQUENCE [LARGE SCALE GENOMIC DNA]</scope>
    <source>
        <strain evidence="9 10">DSM 16991</strain>
    </source>
</reference>
<feature type="domain" description="ABC transmembrane type-1" evidence="8">
    <location>
        <begin position="75"/>
        <end position="280"/>
    </location>
</feature>
<dbReference type="InterPro" id="IPR035906">
    <property type="entry name" value="MetI-like_sf"/>
</dbReference>
<evidence type="ECO:0000256" key="2">
    <source>
        <dbReference type="ARBA" id="ARBA00022448"/>
    </source>
</evidence>
<evidence type="ECO:0000256" key="3">
    <source>
        <dbReference type="ARBA" id="ARBA00022475"/>
    </source>
</evidence>